<dbReference type="SUPFAM" id="SSF52172">
    <property type="entry name" value="CheY-like"/>
    <property type="match status" value="1"/>
</dbReference>
<dbReference type="Gene3D" id="3.40.50.2300">
    <property type="match status" value="1"/>
</dbReference>
<dbReference type="SMART" id="SM00448">
    <property type="entry name" value="REC"/>
    <property type="match status" value="1"/>
</dbReference>
<evidence type="ECO:0000313" key="5">
    <source>
        <dbReference type="Proteomes" id="UP000007073"/>
    </source>
</evidence>
<keyword evidence="1 2" id="KW-0597">Phosphoprotein</keyword>
<dbReference type="HOGENOM" id="CLU_000445_69_8_7"/>
<evidence type="ECO:0000256" key="1">
    <source>
        <dbReference type="ARBA" id="ARBA00022553"/>
    </source>
</evidence>
<dbReference type="InterPro" id="IPR001789">
    <property type="entry name" value="Sig_transdc_resp-reg_receiver"/>
</dbReference>
<organism evidence="4 5">
    <name type="scientific">Geobacter metallireducens (strain ATCC 53774 / DSM 7210 / GS-15)</name>
    <dbReference type="NCBI Taxonomy" id="269799"/>
    <lineage>
        <taxon>Bacteria</taxon>
        <taxon>Pseudomonadati</taxon>
        <taxon>Thermodesulfobacteriota</taxon>
        <taxon>Desulfuromonadia</taxon>
        <taxon>Geobacterales</taxon>
        <taxon>Geobacteraceae</taxon>
        <taxon>Geobacter</taxon>
    </lineage>
</organism>
<dbReference type="CDD" id="cd17569">
    <property type="entry name" value="REC_HupR-like"/>
    <property type="match status" value="1"/>
</dbReference>
<dbReference type="EMBL" id="CP000148">
    <property type="protein sequence ID" value="ABB33680.1"/>
    <property type="molecule type" value="Genomic_DNA"/>
</dbReference>
<dbReference type="AlphaFoldDB" id="Q39PZ4"/>
<dbReference type="KEGG" id="gme:Gmet_3472"/>
<proteinExistence type="predicted"/>
<reference evidence="4 5" key="2">
    <citation type="journal article" date="2009" name="BMC Microbiol.">
        <title>The genome sequence of Geobacter metallireducens: features of metabolism, physiology and regulation common and dissimilar to Geobacter sulfurreducens.</title>
        <authorList>
            <person name="Aklujkar M."/>
            <person name="Krushkal J."/>
            <person name="DiBartolo G."/>
            <person name="Lapidus A."/>
            <person name="Land M.L."/>
            <person name="Lovley D.R."/>
        </authorList>
    </citation>
    <scope>NUCLEOTIDE SEQUENCE [LARGE SCALE GENOMIC DNA]</scope>
    <source>
        <strain evidence="5">ATCC 53774 / DSM 7210 / GS-15</strain>
    </source>
</reference>
<dbReference type="STRING" id="269799.Gmet_3472"/>
<dbReference type="RefSeq" id="WP_004513922.1">
    <property type="nucleotide sequence ID" value="NC_007517.1"/>
</dbReference>
<protein>
    <submittedName>
        <fullName evidence="4">Response regulator</fullName>
    </submittedName>
</protein>
<evidence type="ECO:0000259" key="3">
    <source>
        <dbReference type="PROSITE" id="PS50110"/>
    </source>
</evidence>
<keyword evidence="5" id="KW-1185">Reference proteome</keyword>
<evidence type="ECO:0000313" key="4">
    <source>
        <dbReference type="EMBL" id="ABB33680.1"/>
    </source>
</evidence>
<evidence type="ECO:0000256" key="2">
    <source>
        <dbReference type="PROSITE-ProRule" id="PRU00169"/>
    </source>
</evidence>
<dbReference type="Proteomes" id="UP000007073">
    <property type="component" value="Chromosome"/>
</dbReference>
<accession>Q39PZ4</accession>
<dbReference type="InterPro" id="IPR011006">
    <property type="entry name" value="CheY-like_superfamily"/>
</dbReference>
<feature type="domain" description="Response regulatory" evidence="3">
    <location>
        <begin position="4"/>
        <end position="119"/>
    </location>
</feature>
<name>Q39PZ4_GEOMG</name>
<dbReference type="eggNOG" id="COG3437">
    <property type="taxonomic scope" value="Bacteria"/>
</dbReference>
<dbReference type="GO" id="GO:0000160">
    <property type="term" value="P:phosphorelay signal transduction system"/>
    <property type="evidence" value="ECO:0007669"/>
    <property type="project" value="InterPro"/>
</dbReference>
<dbReference type="PANTHER" id="PTHR44591">
    <property type="entry name" value="STRESS RESPONSE REGULATOR PROTEIN 1"/>
    <property type="match status" value="1"/>
</dbReference>
<gene>
    <name evidence="4" type="ordered locus">Gmet_3472</name>
</gene>
<feature type="modified residue" description="4-aspartylphosphate" evidence="2">
    <location>
        <position position="53"/>
    </location>
</feature>
<sequence length="187" mass="21291">MKKTLLLVDDEPFVINSLRRALADEPYEILTAGSGQEGLALFAEHRVGVVVSDEKMPGMGGAEFLAAVRERYPETIRIMLTGHASIDATMRAVNQGEIYRFFTKPWDDLELRFALRSAFDRLVLEEDNRRLLRTVKRQSQELSALEQKYPGITDVEKDADGALVLPEISVEDINNFIERCNREYQKT</sequence>
<dbReference type="PROSITE" id="PS50110">
    <property type="entry name" value="RESPONSE_REGULATORY"/>
    <property type="match status" value="1"/>
</dbReference>
<reference evidence="4 5" key="1">
    <citation type="submission" date="2005-10" db="EMBL/GenBank/DDBJ databases">
        <title>Complete sequence of Geobacter metallireducens GS-15.</title>
        <authorList>
            <consortium name="US DOE Joint Genome Institute"/>
            <person name="Copeland A."/>
            <person name="Lucas S."/>
            <person name="Lapidus A."/>
            <person name="Barry K."/>
            <person name="Detter J.C."/>
            <person name="Glavina T."/>
            <person name="Hammon N."/>
            <person name="Israni S."/>
            <person name="Pitluck S."/>
            <person name="Di Bartolo G."/>
            <person name="Chain P."/>
            <person name="Schmutz J."/>
            <person name="Larimer F."/>
            <person name="Land M."/>
            <person name="Kyrpides N."/>
            <person name="Ivanova N."/>
            <person name="Richardson P."/>
        </authorList>
    </citation>
    <scope>NUCLEOTIDE SEQUENCE [LARGE SCALE GENOMIC DNA]</scope>
    <source>
        <strain evidence="5">ATCC 53774 / DSM 7210 / GS-15</strain>
    </source>
</reference>
<dbReference type="PANTHER" id="PTHR44591:SF19">
    <property type="entry name" value="TWO-COMPONENT RESPONSE REGULATOR-RELATED"/>
    <property type="match status" value="1"/>
</dbReference>
<dbReference type="Pfam" id="PF00072">
    <property type="entry name" value="Response_reg"/>
    <property type="match status" value="1"/>
</dbReference>
<dbReference type="InterPro" id="IPR050595">
    <property type="entry name" value="Bact_response_regulator"/>
</dbReference>